<evidence type="ECO:0000313" key="1">
    <source>
        <dbReference type="EMBL" id="EJT78320.1"/>
    </source>
</evidence>
<reference evidence="1" key="3">
    <citation type="submission" date="2010-09" db="EMBL/GenBank/DDBJ databases">
        <title>Annotation of Gaeumannomyces graminis var. tritici R3-111a-1.</title>
        <authorList>
            <consortium name="The Broad Institute Genome Sequencing Platform"/>
            <person name="Ma L.-J."/>
            <person name="Dead R."/>
            <person name="Young S.K."/>
            <person name="Zeng Q."/>
            <person name="Gargeya S."/>
            <person name="Fitzgerald M."/>
            <person name="Haas B."/>
            <person name="Abouelleil A."/>
            <person name="Alvarado L."/>
            <person name="Arachchi H.M."/>
            <person name="Berlin A."/>
            <person name="Brown A."/>
            <person name="Chapman S.B."/>
            <person name="Chen Z."/>
            <person name="Dunbar C."/>
            <person name="Freedman E."/>
            <person name="Gearin G."/>
            <person name="Gellesch M."/>
            <person name="Goldberg J."/>
            <person name="Griggs A."/>
            <person name="Gujja S."/>
            <person name="Heiman D."/>
            <person name="Howarth C."/>
            <person name="Larson L."/>
            <person name="Lui A."/>
            <person name="MacDonald P.J.P."/>
            <person name="Mehta T."/>
            <person name="Montmayeur A."/>
            <person name="Murphy C."/>
            <person name="Neiman D."/>
            <person name="Pearson M."/>
            <person name="Priest M."/>
            <person name="Roberts A."/>
            <person name="Saif S."/>
            <person name="Shea T."/>
            <person name="Shenoy N."/>
            <person name="Sisk P."/>
            <person name="Stolte C."/>
            <person name="Sykes S."/>
            <person name="Yandava C."/>
            <person name="Wortman J."/>
            <person name="Nusbaum C."/>
            <person name="Birren B."/>
        </authorList>
    </citation>
    <scope>NUCLEOTIDE SEQUENCE</scope>
    <source>
        <strain evidence="1">R3-111a-1</strain>
    </source>
</reference>
<dbReference type="EMBL" id="GL385396">
    <property type="protein sequence ID" value="EJT78320.1"/>
    <property type="molecule type" value="Genomic_DNA"/>
</dbReference>
<dbReference type="RefSeq" id="XP_009219465.1">
    <property type="nucleotide sequence ID" value="XM_009221201.1"/>
</dbReference>
<reference evidence="1" key="2">
    <citation type="submission" date="2010-07" db="EMBL/GenBank/DDBJ databases">
        <authorList>
            <consortium name="The Broad Institute Genome Sequencing Platform"/>
            <consortium name="Broad Institute Genome Sequencing Center for Infectious Disease"/>
            <person name="Ma L.-J."/>
            <person name="Dead R."/>
            <person name="Young S."/>
            <person name="Zeng Q."/>
            <person name="Koehrsen M."/>
            <person name="Alvarado L."/>
            <person name="Berlin A."/>
            <person name="Chapman S.B."/>
            <person name="Chen Z."/>
            <person name="Freedman E."/>
            <person name="Gellesch M."/>
            <person name="Goldberg J."/>
            <person name="Griggs A."/>
            <person name="Gujja S."/>
            <person name="Heilman E.R."/>
            <person name="Heiman D."/>
            <person name="Hepburn T."/>
            <person name="Howarth C."/>
            <person name="Jen D."/>
            <person name="Larson L."/>
            <person name="Mehta T."/>
            <person name="Neiman D."/>
            <person name="Pearson M."/>
            <person name="Roberts A."/>
            <person name="Saif S."/>
            <person name="Shea T."/>
            <person name="Shenoy N."/>
            <person name="Sisk P."/>
            <person name="Stolte C."/>
            <person name="Sykes S."/>
            <person name="Walk T."/>
            <person name="White J."/>
            <person name="Yandava C."/>
            <person name="Haas B."/>
            <person name="Nusbaum C."/>
            <person name="Birren B."/>
        </authorList>
    </citation>
    <scope>NUCLEOTIDE SEQUENCE</scope>
    <source>
        <strain evidence="1">R3-111a-1</strain>
    </source>
</reference>
<keyword evidence="3" id="KW-1185">Reference proteome</keyword>
<accession>J3NQ64</accession>
<dbReference type="AlphaFoldDB" id="J3NQ64"/>
<reference evidence="2" key="4">
    <citation type="journal article" date="2015" name="G3 (Bethesda)">
        <title>Genome sequences of three phytopathogenic species of the Magnaporthaceae family of fungi.</title>
        <authorList>
            <person name="Okagaki L.H."/>
            <person name="Nunes C.C."/>
            <person name="Sailsbery J."/>
            <person name="Clay B."/>
            <person name="Brown D."/>
            <person name="John T."/>
            <person name="Oh Y."/>
            <person name="Young N."/>
            <person name="Fitzgerald M."/>
            <person name="Haas B.J."/>
            <person name="Zeng Q."/>
            <person name="Young S."/>
            <person name="Adiconis X."/>
            <person name="Fan L."/>
            <person name="Levin J.Z."/>
            <person name="Mitchell T.K."/>
            <person name="Okubara P.A."/>
            <person name="Farman M.L."/>
            <person name="Kohn L.M."/>
            <person name="Birren B."/>
            <person name="Ma L.-J."/>
            <person name="Dean R.A."/>
        </authorList>
    </citation>
    <scope>NUCLEOTIDE SEQUENCE</scope>
    <source>
        <strain evidence="2">R3-111a-1</strain>
    </source>
</reference>
<evidence type="ECO:0000313" key="3">
    <source>
        <dbReference type="Proteomes" id="UP000006039"/>
    </source>
</evidence>
<dbReference type="HOGENOM" id="CLU_2097017_0_0_1"/>
<evidence type="ECO:0000313" key="2">
    <source>
        <dbReference type="EnsemblFungi" id="EJT78320"/>
    </source>
</evidence>
<sequence>MAIIPINPVCFWFPLGSAWPAFPATNPGLSHSVQGPTRPGLRVLVSCKPAWDHVYLDKCGGGPAFRYHLLGCRCLSPLFICLLFRPDSLDTGRPRCSPTPTLWFDLLSGEVHLDRL</sequence>
<gene>
    <name evidence="2" type="primary">20343879</name>
    <name evidence="1" type="ORF">GGTG_03421</name>
</gene>
<dbReference type="Proteomes" id="UP000006039">
    <property type="component" value="Unassembled WGS sequence"/>
</dbReference>
<protein>
    <submittedName>
        <fullName evidence="1 2">Uncharacterized protein</fullName>
    </submittedName>
</protein>
<dbReference type="EnsemblFungi" id="EJT78320">
    <property type="protein sequence ID" value="EJT78320"/>
    <property type="gene ID" value="GGTG_03421"/>
</dbReference>
<proteinExistence type="predicted"/>
<reference evidence="2" key="5">
    <citation type="submission" date="2018-04" db="UniProtKB">
        <authorList>
            <consortium name="EnsemblFungi"/>
        </authorList>
    </citation>
    <scope>IDENTIFICATION</scope>
    <source>
        <strain evidence="2">R3-111a-1</strain>
    </source>
</reference>
<dbReference type="GeneID" id="20343879"/>
<dbReference type="VEuPathDB" id="FungiDB:GGTG_03421"/>
<name>J3NQ64_GAET3</name>
<reference evidence="3" key="1">
    <citation type="submission" date="2010-07" db="EMBL/GenBank/DDBJ databases">
        <title>The genome sequence of Gaeumannomyces graminis var. tritici strain R3-111a-1.</title>
        <authorList>
            <consortium name="The Broad Institute Genome Sequencing Platform"/>
            <person name="Ma L.-J."/>
            <person name="Dead R."/>
            <person name="Young S."/>
            <person name="Zeng Q."/>
            <person name="Koehrsen M."/>
            <person name="Alvarado L."/>
            <person name="Berlin A."/>
            <person name="Chapman S.B."/>
            <person name="Chen Z."/>
            <person name="Freedman E."/>
            <person name="Gellesch M."/>
            <person name="Goldberg J."/>
            <person name="Griggs A."/>
            <person name="Gujja S."/>
            <person name="Heilman E.R."/>
            <person name="Heiman D."/>
            <person name="Hepburn T."/>
            <person name="Howarth C."/>
            <person name="Jen D."/>
            <person name="Larson L."/>
            <person name="Mehta T."/>
            <person name="Neiman D."/>
            <person name="Pearson M."/>
            <person name="Roberts A."/>
            <person name="Saif S."/>
            <person name="Shea T."/>
            <person name="Shenoy N."/>
            <person name="Sisk P."/>
            <person name="Stolte C."/>
            <person name="Sykes S."/>
            <person name="Walk T."/>
            <person name="White J."/>
            <person name="Yandava C."/>
            <person name="Haas B."/>
            <person name="Nusbaum C."/>
            <person name="Birren B."/>
        </authorList>
    </citation>
    <scope>NUCLEOTIDE SEQUENCE [LARGE SCALE GENOMIC DNA]</scope>
    <source>
        <strain evidence="3">R3-111a-1</strain>
    </source>
</reference>
<organism evidence="1">
    <name type="scientific">Gaeumannomyces tritici (strain R3-111a-1)</name>
    <name type="common">Wheat and barley take-all root rot fungus</name>
    <name type="synonym">Gaeumannomyces graminis var. tritici</name>
    <dbReference type="NCBI Taxonomy" id="644352"/>
    <lineage>
        <taxon>Eukaryota</taxon>
        <taxon>Fungi</taxon>
        <taxon>Dikarya</taxon>
        <taxon>Ascomycota</taxon>
        <taxon>Pezizomycotina</taxon>
        <taxon>Sordariomycetes</taxon>
        <taxon>Sordariomycetidae</taxon>
        <taxon>Magnaporthales</taxon>
        <taxon>Magnaporthaceae</taxon>
        <taxon>Gaeumannomyces</taxon>
    </lineage>
</organism>